<accession>A0A6J5KE63</accession>
<name>A0A6J5KE63_9BURK</name>
<dbReference type="Proteomes" id="UP000494102">
    <property type="component" value="Unassembled WGS sequence"/>
</dbReference>
<feature type="transmembrane region" description="Helical" evidence="1">
    <location>
        <begin position="16"/>
        <end position="35"/>
    </location>
</feature>
<proteinExistence type="predicted"/>
<dbReference type="EMBL" id="CADILN010000009">
    <property type="protein sequence ID" value="CAB4051602.1"/>
    <property type="molecule type" value="Genomic_DNA"/>
</dbReference>
<organism evidence="2 3">
    <name type="scientific">Paraburkholderia phenoliruptrix</name>
    <dbReference type="NCBI Taxonomy" id="252970"/>
    <lineage>
        <taxon>Bacteria</taxon>
        <taxon>Pseudomonadati</taxon>
        <taxon>Pseudomonadota</taxon>
        <taxon>Betaproteobacteria</taxon>
        <taxon>Burkholderiales</taxon>
        <taxon>Burkholderiaceae</taxon>
        <taxon>Paraburkholderia</taxon>
    </lineage>
</organism>
<dbReference type="GeneID" id="27800981"/>
<keyword evidence="1" id="KW-1133">Transmembrane helix</keyword>
<evidence type="ECO:0000313" key="3">
    <source>
        <dbReference type="Proteomes" id="UP000494102"/>
    </source>
</evidence>
<sequence length="73" mass="8094">MSKPESTKIVTRYAKAYLSLVAVIGFFLGISLAKGAGLKPLLIPLPLFIILFVGITYQLIKEIRALRHKPPEE</sequence>
<feature type="transmembrane region" description="Helical" evidence="1">
    <location>
        <begin position="41"/>
        <end position="60"/>
    </location>
</feature>
<keyword evidence="1" id="KW-0472">Membrane</keyword>
<keyword evidence="1" id="KW-0812">Transmembrane</keyword>
<evidence type="ECO:0000256" key="1">
    <source>
        <dbReference type="SAM" id="Phobius"/>
    </source>
</evidence>
<evidence type="ECO:0008006" key="4">
    <source>
        <dbReference type="Google" id="ProtNLM"/>
    </source>
</evidence>
<gene>
    <name evidence="2" type="ORF">LMG9964_05281</name>
</gene>
<protein>
    <recommendedName>
        <fullName evidence="4">Transmembrane protein</fullName>
    </recommendedName>
</protein>
<dbReference type="AlphaFoldDB" id="A0A6J5KE63"/>
<evidence type="ECO:0000313" key="2">
    <source>
        <dbReference type="EMBL" id="CAB4051602.1"/>
    </source>
</evidence>
<reference evidence="2 3" key="1">
    <citation type="submission" date="2020-04" db="EMBL/GenBank/DDBJ databases">
        <authorList>
            <person name="De Canck E."/>
        </authorList>
    </citation>
    <scope>NUCLEOTIDE SEQUENCE [LARGE SCALE GENOMIC DNA]</scope>
    <source>
        <strain evidence="2 3">LMG 9964</strain>
    </source>
</reference>
<dbReference type="RefSeq" id="WP_013592176.1">
    <property type="nucleotide sequence ID" value="NZ_CADILN010000009.1"/>
</dbReference>